<gene>
    <name evidence="2" type="ORF">B2A_08807</name>
</gene>
<dbReference type="AlphaFoldDB" id="T0ZPU1"/>
<reference evidence="2" key="1">
    <citation type="submission" date="2013-08" db="EMBL/GenBank/DDBJ databases">
        <authorList>
            <person name="Mendez C."/>
            <person name="Richter M."/>
            <person name="Ferrer M."/>
            <person name="Sanchez J."/>
        </authorList>
    </citation>
    <scope>NUCLEOTIDE SEQUENCE</scope>
</reference>
<evidence type="ECO:0000313" key="2">
    <source>
        <dbReference type="EMBL" id="EQD46663.1"/>
    </source>
</evidence>
<dbReference type="InterPro" id="IPR028098">
    <property type="entry name" value="Glyco_trans_4-like_N"/>
</dbReference>
<feature type="domain" description="Glycosyltransferase subfamily 4-like N-terminal" evidence="1">
    <location>
        <begin position="15"/>
        <end position="140"/>
    </location>
</feature>
<keyword evidence="2" id="KW-0808">Transferase</keyword>
<name>T0ZPU1_9ZZZZ</name>
<evidence type="ECO:0000259" key="1">
    <source>
        <dbReference type="Pfam" id="PF13439"/>
    </source>
</evidence>
<dbReference type="Gene3D" id="3.40.50.2000">
    <property type="entry name" value="Glycogen Phosphorylase B"/>
    <property type="match status" value="1"/>
</dbReference>
<protein>
    <submittedName>
        <fullName evidence="2">Glycosyltransferase</fullName>
    </submittedName>
</protein>
<feature type="non-terminal residue" evidence="2">
    <location>
        <position position="145"/>
    </location>
</feature>
<organism evidence="2">
    <name type="scientific">mine drainage metagenome</name>
    <dbReference type="NCBI Taxonomy" id="410659"/>
    <lineage>
        <taxon>unclassified sequences</taxon>
        <taxon>metagenomes</taxon>
        <taxon>ecological metagenomes</taxon>
    </lineage>
</organism>
<dbReference type="SUPFAM" id="SSF53756">
    <property type="entry name" value="UDP-Glycosyltransferase/glycogen phosphorylase"/>
    <property type="match status" value="1"/>
</dbReference>
<accession>T0ZPU1</accession>
<sequence>MKILELTHRYPPALGGVEGHVEAIAAGLHARGHGVEIATTDVERDRPFRRLGPLERPDPWPVRRHRAVRLFPAPHGLGIWAPGMAVDLFRSRPDVVHAHAFGMAPTWLATVRRRRDPTPLVVETHADRGRGTAGWRLYARLVARG</sequence>
<dbReference type="Pfam" id="PF13439">
    <property type="entry name" value="Glyco_transf_4"/>
    <property type="match status" value="1"/>
</dbReference>
<reference evidence="2" key="2">
    <citation type="journal article" date="2014" name="ISME J.">
        <title>Microbial stratification in low pH oxic and suboxic macroscopic growths along an acid mine drainage.</title>
        <authorList>
            <person name="Mendez-Garcia C."/>
            <person name="Mesa V."/>
            <person name="Sprenger R.R."/>
            <person name="Richter M."/>
            <person name="Diez M.S."/>
            <person name="Solano J."/>
            <person name="Bargiela R."/>
            <person name="Golyshina O.V."/>
            <person name="Manteca A."/>
            <person name="Ramos J.L."/>
            <person name="Gallego J.R."/>
            <person name="Llorente I."/>
            <person name="Martins Dos Santos V.A."/>
            <person name="Jensen O.N."/>
            <person name="Pelaez A.I."/>
            <person name="Sanchez J."/>
            <person name="Ferrer M."/>
        </authorList>
    </citation>
    <scope>NUCLEOTIDE SEQUENCE</scope>
</reference>
<comment type="caution">
    <text evidence="2">The sequence shown here is derived from an EMBL/GenBank/DDBJ whole genome shotgun (WGS) entry which is preliminary data.</text>
</comment>
<proteinExistence type="predicted"/>
<dbReference type="EMBL" id="AUZZ01006349">
    <property type="protein sequence ID" value="EQD46663.1"/>
    <property type="molecule type" value="Genomic_DNA"/>
</dbReference>
<dbReference type="GO" id="GO:0016740">
    <property type="term" value="F:transferase activity"/>
    <property type="evidence" value="ECO:0007669"/>
    <property type="project" value="UniProtKB-KW"/>
</dbReference>